<keyword evidence="3" id="KW-1185">Reference proteome</keyword>
<dbReference type="PANTHER" id="PTHR12110:SF53">
    <property type="entry name" value="BLR5974 PROTEIN"/>
    <property type="match status" value="1"/>
</dbReference>
<sequence length="326" mass="35897">MLRTGLNPYGLTYYLGLQGAGTPRANPDPKGLEGFIALADELGGKTLEIWEGWLEKLGPDDLAALRVRLEGLGMTPVVSSGLQHGNIEACIRAAITLNAKTIRFALTPVLCGDRNAWGAKWYELVSIVHSRLADWALRAAEHGLTLVIENHQDFTSHELVNFCNEAGPNVGIVYDTGNSFPVGEAPLDFTQVIAPHVRHVHLKDYRVQFTEEGFRLVRCAIGDGAVPLAEIAAILSQHHQHLTAVLEPGALEARHVRLFTPGWWRGYAPREAETLAACLLAAQRNRLLPDADYRTPWEREADGELVDYELAMIRRSAANMKSIGLM</sequence>
<dbReference type="AlphaFoldDB" id="A0A5B9DJ09"/>
<gene>
    <name evidence="2" type="ORF">FNA67_03445</name>
</gene>
<dbReference type="Proteomes" id="UP000321062">
    <property type="component" value="Chromosome"/>
</dbReference>
<dbReference type="OrthoDB" id="8421472at2"/>
<evidence type="ECO:0000313" key="2">
    <source>
        <dbReference type="EMBL" id="QEE19281.1"/>
    </source>
</evidence>
<accession>A0A5B9DJ09</accession>
<dbReference type="EMBL" id="CP041690">
    <property type="protein sequence ID" value="QEE19281.1"/>
    <property type="molecule type" value="Genomic_DNA"/>
</dbReference>
<evidence type="ECO:0000259" key="1">
    <source>
        <dbReference type="Pfam" id="PF01261"/>
    </source>
</evidence>
<dbReference type="GO" id="GO:0016853">
    <property type="term" value="F:isomerase activity"/>
    <property type="evidence" value="ECO:0007669"/>
    <property type="project" value="UniProtKB-KW"/>
</dbReference>
<evidence type="ECO:0000313" key="3">
    <source>
        <dbReference type="Proteomes" id="UP000321062"/>
    </source>
</evidence>
<dbReference type="SUPFAM" id="SSF51658">
    <property type="entry name" value="Xylose isomerase-like"/>
    <property type="match status" value="1"/>
</dbReference>
<dbReference type="Pfam" id="PF01261">
    <property type="entry name" value="AP_endonuc_2"/>
    <property type="match status" value="1"/>
</dbReference>
<keyword evidence="2" id="KW-0413">Isomerase</keyword>
<feature type="domain" description="Xylose isomerase-like TIM barrel" evidence="1">
    <location>
        <begin position="39"/>
        <end position="247"/>
    </location>
</feature>
<name>A0A5B9DJ09_9HYPH</name>
<organism evidence="2 3">
    <name type="scientific">Paradevosia tibetensis</name>
    <dbReference type="NCBI Taxonomy" id="1447062"/>
    <lineage>
        <taxon>Bacteria</taxon>
        <taxon>Pseudomonadati</taxon>
        <taxon>Pseudomonadota</taxon>
        <taxon>Alphaproteobacteria</taxon>
        <taxon>Hyphomicrobiales</taxon>
        <taxon>Devosiaceae</taxon>
        <taxon>Paradevosia</taxon>
    </lineage>
</organism>
<dbReference type="InterPro" id="IPR050312">
    <property type="entry name" value="IolE/XylAMocC-like"/>
</dbReference>
<dbReference type="Gene3D" id="3.20.20.150">
    <property type="entry name" value="Divalent-metal-dependent TIM barrel enzymes"/>
    <property type="match status" value="1"/>
</dbReference>
<dbReference type="InterPro" id="IPR013022">
    <property type="entry name" value="Xyl_isomerase-like_TIM-brl"/>
</dbReference>
<reference evidence="2 3" key="1">
    <citation type="journal article" date="2015" name="Int. J. Syst. Evol. Microbiol.">
        <title>Youhaiella tibetensis gen. nov., sp. nov., isolated from subsurface sediment.</title>
        <authorList>
            <person name="Wang Y.X."/>
            <person name="Huang F.Q."/>
            <person name="Nogi Y."/>
            <person name="Pang S.J."/>
            <person name="Wang P.K."/>
            <person name="Lv J."/>
        </authorList>
    </citation>
    <scope>NUCLEOTIDE SEQUENCE [LARGE SCALE GENOMIC DNA]</scope>
    <source>
        <strain evidence="3">fig4</strain>
    </source>
</reference>
<protein>
    <submittedName>
        <fullName evidence="2">Sugar phosphate isomerase/epimerase</fullName>
    </submittedName>
</protein>
<dbReference type="KEGG" id="yti:FNA67_03445"/>
<dbReference type="InterPro" id="IPR036237">
    <property type="entry name" value="Xyl_isomerase-like_sf"/>
</dbReference>
<dbReference type="PANTHER" id="PTHR12110">
    <property type="entry name" value="HYDROXYPYRUVATE ISOMERASE"/>
    <property type="match status" value="1"/>
</dbReference>
<proteinExistence type="predicted"/>
<dbReference type="RefSeq" id="WP_147655085.1">
    <property type="nucleotide sequence ID" value="NZ_BMFM01000001.1"/>
</dbReference>